<evidence type="ECO:0000256" key="4">
    <source>
        <dbReference type="ARBA" id="ARBA00023136"/>
    </source>
</evidence>
<dbReference type="Gene3D" id="1.10.3430.10">
    <property type="entry name" value="Ammonium transporter AmtB like domains"/>
    <property type="match status" value="1"/>
</dbReference>
<dbReference type="HOGENOM" id="CLU_2187431_0_0_1"/>
<gene>
    <name evidence="6" type="ORF">AMTR_s00001p00163560</name>
</gene>
<evidence type="ECO:0000313" key="6">
    <source>
        <dbReference type="EMBL" id="ERM96274.1"/>
    </source>
</evidence>
<dbReference type="GO" id="GO:0016020">
    <property type="term" value="C:membrane"/>
    <property type="evidence" value="ECO:0007669"/>
    <property type="project" value="UniProtKB-SubCell"/>
</dbReference>
<sequence>MGAVSGSLPWYTMMMLHRSSSLLQKVDDPLNVSHTHTVAGFIGGILSAFITVWKLVVTSAICLVINQVVPLRMAEVKFKVGDDAVHGEEAYCGMMGRRLASFNGRLETA</sequence>
<keyword evidence="3 5" id="KW-1133">Transmembrane helix</keyword>
<dbReference type="GO" id="GO:0008519">
    <property type="term" value="F:ammonium channel activity"/>
    <property type="evidence" value="ECO:0007669"/>
    <property type="project" value="InterPro"/>
</dbReference>
<evidence type="ECO:0000256" key="2">
    <source>
        <dbReference type="ARBA" id="ARBA00022692"/>
    </source>
</evidence>
<evidence type="ECO:0008006" key="8">
    <source>
        <dbReference type="Google" id="ProtNLM"/>
    </source>
</evidence>
<name>W1NLY9_AMBTC</name>
<dbReference type="InterPro" id="IPR029020">
    <property type="entry name" value="Ammonium/urea_transptr"/>
</dbReference>
<feature type="transmembrane region" description="Helical" evidence="5">
    <location>
        <begin position="38"/>
        <end position="65"/>
    </location>
</feature>
<dbReference type="PANTHER" id="PTHR43029:SF24">
    <property type="entry name" value="AMMONIUM TRANSPORTER 2 MEMBER 3"/>
    <property type="match status" value="1"/>
</dbReference>
<dbReference type="SUPFAM" id="SSF111352">
    <property type="entry name" value="Ammonium transporter"/>
    <property type="match status" value="1"/>
</dbReference>
<keyword evidence="2 5" id="KW-0812">Transmembrane</keyword>
<accession>W1NLY9</accession>
<evidence type="ECO:0000256" key="1">
    <source>
        <dbReference type="ARBA" id="ARBA00004141"/>
    </source>
</evidence>
<dbReference type="STRING" id="13333.W1NLY9"/>
<dbReference type="Gramene" id="ERM96274">
    <property type="protein sequence ID" value="ERM96274"/>
    <property type="gene ID" value="AMTR_s00001p00163560"/>
</dbReference>
<dbReference type="InterPro" id="IPR001905">
    <property type="entry name" value="Ammonium_transpt"/>
</dbReference>
<evidence type="ECO:0000256" key="5">
    <source>
        <dbReference type="SAM" id="Phobius"/>
    </source>
</evidence>
<organism evidence="6 7">
    <name type="scientific">Amborella trichopoda</name>
    <dbReference type="NCBI Taxonomy" id="13333"/>
    <lineage>
        <taxon>Eukaryota</taxon>
        <taxon>Viridiplantae</taxon>
        <taxon>Streptophyta</taxon>
        <taxon>Embryophyta</taxon>
        <taxon>Tracheophyta</taxon>
        <taxon>Spermatophyta</taxon>
        <taxon>Magnoliopsida</taxon>
        <taxon>Amborellales</taxon>
        <taxon>Amborellaceae</taxon>
        <taxon>Amborella</taxon>
    </lineage>
</organism>
<reference evidence="7" key="1">
    <citation type="journal article" date="2013" name="Science">
        <title>The Amborella genome and the evolution of flowering plants.</title>
        <authorList>
            <consortium name="Amborella Genome Project"/>
        </authorList>
    </citation>
    <scope>NUCLEOTIDE SEQUENCE [LARGE SCALE GENOMIC DNA]</scope>
</reference>
<dbReference type="PANTHER" id="PTHR43029">
    <property type="entry name" value="AMMONIUM TRANSPORTER MEP2"/>
    <property type="match status" value="1"/>
</dbReference>
<protein>
    <recommendedName>
        <fullName evidence="8">Ammonium transporter AmtB-like domain-containing protein</fullName>
    </recommendedName>
</protein>
<evidence type="ECO:0000313" key="7">
    <source>
        <dbReference type="Proteomes" id="UP000017836"/>
    </source>
</evidence>
<dbReference type="AlphaFoldDB" id="W1NLY9"/>
<keyword evidence="4 5" id="KW-0472">Membrane</keyword>
<dbReference type="EMBL" id="KI397142">
    <property type="protein sequence ID" value="ERM96274.1"/>
    <property type="molecule type" value="Genomic_DNA"/>
</dbReference>
<evidence type="ECO:0000256" key="3">
    <source>
        <dbReference type="ARBA" id="ARBA00022989"/>
    </source>
</evidence>
<keyword evidence="7" id="KW-1185">Reference proteome</keyword>
<proteinExistence type="predicted"/>
<dbReference type="eggNOG" id="KOG0682">
    <property type="taxonomic scope" value="Eukaryota"/>
</dbReference>
<dbReference type="Proteomes" id="UP000017836">
    <property type="component" value="Unassembled WGS sequence"/>
</dbReference>
<comment type="subcellular location">
    <subcellularLocation>
        <location evidence="1">Membrane</location>
        <topology evidence="1">Multi-pass membrane protein</topology>
    </subcellularLocation>
</comment>